<evidence type="ECO:0000313" key="2">
    <source>
        <dbReference type="EMBL" id="CAE7414878.1"/>
    </source>
</evidence>
<dbReference type="AlphaFoldDB" id="A0A812R1W3"/>
<feature type="domain" description="DUF4326" evidence="1">
    <location>
        <begin position="268"/>
        <end position="353"/>
    </location>
</feature>
<comment type="caution">
    <text evidence="2">The sequence shown here is derived from an EMBL/GenBank/DDBJ whole genome shotgun (WGS) entry which is preliminary data.</text>
</comment>
<gene>
    <name evidence="2" type="ORF">SPIL2461_LOCUS10226</name>
</gene>
<accession>A0A812R1W3</accession>
<organism evidence="2 3">
    <name type="scientific">Symbiodinium pilosum</name>
    <name type="common">Dinoflagellate</name>
    <dbReference type="NCBI Taxonomy" id="2952"/>
    <lineage>
        <taxon>Eukaryota</taxon>
        <taxon>Sar</taxon>
        <taxon>Alveolata</taxon>
        <taxon>Dinophyceae</taxon>
        <taxon>Suessiales</taxon>
        <taxon>Symbiodiniaceae</taxon>
        <taxon>Symbiodinium</taxon>
    </lineage>
</organism>
<dbReference type="Pfam" id="PF14216">
    <property type="entry name" value="DUF4326"/>
    <property type="match status" value="1"/>
</dbReference>
<dbReference type="InterPro" id="IPR025475">
    <property type="entry name" value="DUF4326"/>
</dbReference>
<name>A0A812R1W3_SYMPI</name>
<sequence length="400" mass="44598">MGIFGSSPLVEEELSSEGEPTEIDWAVIEALGRERLETCLRPALDVVGGRADLEKLLERQLEGSGARLPVYIGRHKGARSPAPGLGKKFHDILQSQAWDVLAEDPASLNLKIVAEVRKLRGKRLLYLASKGDADVPKRAAALIELFNQRILMPAEGVGAETYIEKLRRMLMAVAMERLHHPSQVSRQLGPLTSASDLAGMGREVLIAQLLPQVANILGTEQSHMKGCPRELKERSCNLGGDYESKVAWVENASRCPDRICNGDAEGRLHLYIGRHAGPEIRDCGLIQDMHEVFRASFELDDKGNWTRDNVIELFWKVMEAQHVGNMRGYVDHLMGRRLACYCQPEACHGHVLREVFCKSVLEGMDDDELREETEDEATEPLSLAQEAALQGWLMTLKSKY</sequence>
<reference evidence="2" key="1">
    <citation type="submission" date="2021-02" db="EMBL/GenBank/DDBJ databases">
        <authorList>
            <person name="Dougan E. K."/>
            <person name="Rhodes N."/>
            <person name="Thang M."/>
            <person name="Chan C."/>
        </authorList>
    </citation>
    <scope>NUCLEOTIDE SEQUENCE</scope>
</reference>
<dbReference type="OrthoDB" id="272703at2759"/>
<evidence type="ECO:0000259" key="1">
    <source>
        <dbReference type="Pfam" id="PF14216"/>
    </source>
</evidence>
<dbReference type="Proteomes" id="UP000649617">
    <property type="component" value="Unassembled WGS sequence"/>
</dbReference>
<proteinExistence type="predicted"/>
<evidence type="ECO:0000313" key="3">
    <source>
        <dbReference type="Proteomes" id="UP000649617"/>
    </source>
</evidence>
<protein>
    <recommendedName>
        <fullName evidence="1">DUF4326 domain-containing protein</fullName>
    </recommendedName>
</protein>
<dbReference type="EMBL" id="CAJNIZ010018724">
    <property type="protein sequence ID" value="CAE7414878.1"/>
    <property type="molecule type" value="Genomic_DNA"/>
</dbReference>
<feature type="non-terminal residue" evidence="2">
    <location>
        <position position="1"/>
    </location>
</feature>
<keyword evidence="3" id="KW-1185">Reference proteome</keyword>